<proteinExistence type="predicted"/>
<gene>
    <name evidence="1" type="ORF">V5O48_004506</name>
</gene>
<organism evidence="1 2">
    <name type="scientific">Marasmius crinis-equi</name>
    <dbReference type="NCBI Taxonomy" id="585013"/>
    <lineage>
        <taxon>Eukaryota</taxon>
        <taxon>Fungi</taxon>
        <taxon>Dikarya</taxon>
        <taxon>Basidiomycota</taxon>
        <taxon>Agaricomycotina</taxon>
        <taxon>Agaricomycetes</taxon>
        <taxon>Agaricomycetidae</taxon>
        <taxon>Agaricales</taxon>
        <taxon>Marasmiineae</taxon>
        <taxon>Marasmiaceae</taxon>
        <taxon>Marasmius</taxon>
    </lineage>
</organism>
<name>A0ABR3FPW1_9AGAR</name>
<accession>A0ABR3FPW1</accession>
<comment type="caution">
    <text evidence="1">The sequence shown here is derived from an EMBL/GenBank/DDBJ whole genome shotgun (WGS) entry which is preliminary data.</text>
</comment>
<dbReference type="Proteomes" id="UP001465976">
    <property type="component" value="Unassembled WGS sequence"/>
</dbReference>
<evidence type="ECO:0000313" key="1">
    <source>
        <dbReference type="EMBL" id="KAL0577482.1"/>
    </source>
</evidence>
<dbReference type="EMBL" id="JBAHYK010000153">
    <property type="protein sequence ID" value="KAL0577482.1"/>
    <property type="molecule type" value="Genomic_DNA"/>
</dbReference>
<evidence type="ECO:0000313" key="2">
    <source>
        <dbReference type="Proteomes" id="UP001465976"/>
    </source>
</evidence>
<sequence>MSHLQVKCEGRCLTKFAATLDLQHPAYDVPHGSVDLQCVESELFLALGCRVTPRVIEACQCPKKLSHPADIIYVGNRLKLKRWDEKVTKCGCPIFLFVWDDSISRCMWDGYMCWAEMVEEYEEFINDTGTFISEGDSSAAQHQKKRIFQREYM</sequence>
<keyword evidence="2" id="KW-1185">Reference proteome</keyword>
<protein>
    <submittedName>
        <fullName evidence="1">Uncharacterized protein</fullName>
    </submittedName>
</protein>
<reference evidence="1 2" key="1">
    <citation type="submission" date="2024-02" db="EMBL/GenBank/DDBJ databases">
        <title>A draft genome for the cacao thread blight pathogen Marasmius crinis-equi.</title>
        <authorList>
            <person name="Cohen S.P."/>
            <person name="Baruah I.K."/>
            <person name="Amoako-Attah I."/>
            <person name="Bukari Y."/>
            <person name="Meinhardt L.W."/>
            <person name="Bailey B.A."/>
        </authorList>
    </citation>
    <scope>NUCLEOTIDE SEQUENCE [LARGE SCALE GENOMIC DNA]</scope>
    <source>
        <strain evidence="1 2">GH-76</strain>
    </source>
</reference>